<dbReference type="InterPro" id="IPR000595">
    <property type="entry name" value="cNMP-bd_dom"/>
</dbReference>
<evidence type="ECO:0000259" key="5">
    <source>
        <dbReference type="PROSITE" id="PS51063"/>
    </source>
</evidence>
<dbReference type="GO" id="GO:0003677">
    <property type="term" value="F:DNA binding"/>
    <property type="evidence" value="ECO:0007669"/>
    <property type="project" value="UniProtKB-KW"/>
</dbReference>
<dbReference type="EMBL" id="ONZF01000008">
    <property type="protein sequence ID" value="SPJ25387.1"/>
    <property type="molecule type" value="Genomic_DNA"/>
</dbReference>
<evidence type="ECO:0000313" key="6">
    <source>
        <dbReference type="EMBL" id="SPJ25387.1"/>
    </source>
</evidence>
<dbReference type="SMART" id="SM00419">
    <property type="entry name" value="HTH_CRP"/>
    <property type="match status" value="1"/>
</dbReference>
<dbReference type="AlphaFoldDB" id="A0A2R8BYZ1"/>
<keyword evidence="7" id="KW-1185">Reference proteome</keyword>
<dbReference type="Pfam" id="PF13545">
    <property type="entry name" value="HTH_Crp_2"/>
    <property type="match status" value="1"/>
</dbReference>
<dbReference type="GO" id="GO:0003700">
    <property type="term" value="F:DNA-binding transcription factor activity"/>
    <property type="evidence" value="ECO:0007669"/>
    <property type="project" value="TreeGrafter"/>
</dbReference>
<name>A0A2R8BYZ1_9RHOB</name>
<organism evidence="6 7">
    <name type="scientific">Palleronia abyssalis</name>
    <dbReference type="NCBI Taxonomy" id="1501240"/>
    <lineage>
        <taxon>Bacteria</taxon>
        <taxon>Pseudomonadati</taxon>
        <taxon>Pseudomonadota</taxon>
        <taxon>Alphaproteobacteria</taxon>
        <taxon>Rhodobacterales</taxon>
        <taxon>Roseobacteraceae</taxon>
        <taxon>Palleronia</taxon>
    </lineage>
</organism>
<dbReference type="Proteomes" id="UP000244912">
    <property type="component" value="Unassembled WGS sequence"/>
</dbReference>
<dbReference type="OrthoDB" id="7584044at2"/>
<sequence>MTESCLARRLGNFLDLSDNERAFIESMENTPRQMKKGEVLVSKGAKTNKLYVVKWGWSIVSAREVTGRRAILRTYLPGEVIGLAEIGSPVAPHDIFMSTDGAVCPFPRASLGRIYEQAPRLAALLTAISSAEQVILRELLLAVGRMPAEDRLILFLLTLLDRLSVAGAETSSRFHVPLSQSEIGDALCLTSVYVSRLFTKLRREGQIELEDRHIRLQDRAGLEERVGYAPLATRIDTSWFSKARVRPD</sequence>
<dbReference type="Gene3D" id="1.10.10.10">
    <property type="entry name" value="Winged helix-like DNA-binding domain superfamily/Winged helix DNA-binding domain"/>
    <property type="match status" value="1"/>
</dbReference>
<dbReference type="InterPro" id="IPR036390">
    <property type="entry name" value="WH_DNA-bd_sf"/>
</dbReference>
<proteinExistence type="predicted"/>
<dbReference type="SUPFAM" id="SSF46785">
    <property type="entry name" value="Winged helix' DNA-binding domain"/>
    <property type="match status" value="1"/>
</dbReference>
<dbReference type="RefSeq" id="WP_108895185.1">
    <property type="nucleotide sequence ID" value="NZ_ONZF01000008.1"/>
</dbReference>
<evidence type="ECO:0000256" key="1">
    <source>
        <dbReference type="ARBA" id="ARBA00023015"/>
    </source>
</evidence>
<dbReference type="PROSITE" id="PS51063">
    <property type="entry name" value="HTH_CRP_2"/>
    <property type="match status" value="1"/>
</dbReference>
<evidence type="ECO:0000256" key="2">
    <source>
        <dbReference type="ARBA" id="ARBA00023125"/>
    </source>
</evidence>
<evidence type="ECO:0000313" key="7">
    <source>
        <dbReference type="Proteomes" id="UP000244912"/>
    </source>
</evidence>
<dbReference type="Gene3D" id="2.60.120.10">
    <property type="entry name" value="Jelly Rolls"/>
    <property type="match status" value="1"/>
</dbReference>
<dbReference type="GO" id="GO:0005829">
    <property type="term" value="C:cytosol"/>
    <property type="evidence" value="ECO:0007669"/>
    <property type="project" value="TreeGrafter"/>
</dbReference>
<dbReference type="InterPro" id="IPR036388">
    <property type="entry name" value="WH-like_DNA-bd_sf"/>
</dbReference>
<dbReference type="InterPro" id="IPR050397">
    <property type="entry name" value="Env_Response_Regulators"/>
</dbReference>
<keyword evidence="2" id="KW-0238">DNA-binding</keyword>
<feature type="domain" description="Cyclic nucleotide-binding" evidence="4">
    <location>
        <begin position="12"/>
        <end position="82"/>
    </location>
</feature>
<dbReference type="Pfam" id="PF00027">
    <property type="entry name" value="cNMP_binding"/>
    <property type="match status" value="1"/>
</dbReference>
<dbReference type="PROSITE" id="PS50042">
    <property type="entry name" value="CNMP_BINDING_3"/>
    <property type="match status" value="1"/>
</dbReference>
<evidence type="ECO:0000256" key="3">
    <source>
        <dbReference type="ARBA" id="ARBA00023163"/>
    </source>
</evidence>
<dbReference type="PANTHER" id="PTHR24567">
    <property type="entry name" value="CRP FAMILY TRANSCRIPTIONAL REGULATORY PROTEIN"/>
    <property type="match status" value="1"/>
</dbReference>
<dbReference type="InterPro" id="IPR018490">
    <property type="entry name" value="cNMP-bd_dom_sf"/>
</dbReference>
<feature type="domain" description="HTH crp-type" evidence="5">
    <location>
        <begin position="146"/>
        <end position="220"/>
    </location>
</feature>
<dbReference type="SUPFAM" id="SSF51206">
    <property type="entry name" value="cAMP-binding domain-like"/>
    <property type="match status" value="1"/>
</dbReference>
<dbReference type="InterPro" id="IPR014710">
    <property type="entry name" value="RmlC-like_jellyroll"/>
</dbReference>
<gene>
    <name evidence="6" type="primary">fixK_3</name>
    <name evidence="6" type="ORF">PAA8504_03238</name>
</gene>
<keyword evidence="1" id="KW-0805">Transcription regulation</keyword>
<reference evidence="6 7" key="1">
    <citation type="submission" date="2018-03" db="EMBL/GenBank/DDBJ databases">
        <authorList>
            <person name="Keele B.F."/>
        </authorList>
    </citation>
    <scope>NUCLEOTIDE SEQUENCE [LARGE SCALE GENOMIC DNA]</scope>
    <source>
        <strain evidence="6 7">CECT 8504</strain>
    </source>
</reference>
<dbReference type="PANTHER" id="PTHR24567:SF75">
    <property type="entry name" value="FUMARATE AND NITRATE REDUCTION REGULATORY PROTEIN"/>
    <property type="match status" value="1"/>
</dbReference>
<keyword evidence="3" id="KW-0804">Transcription</keyword>
<dbReference type="CDD" id="cd00038">
    <property type="entry name" value="CAP_ED"/>
    <property type="match status" value="1"/>
</dbReference>
<accession>A0A2R8BYZ1</accession>
<protein>
    <submittedName>
        <fullName evidence="6">Nitrogen fixation regulation protein FixK</fullName>
    </submittedName>
</protein>
<dbReference type="InterPro" id="IPR012318">
    <property type="entry name" value="HTH_CRP"/>
</dbReference>
<evidence type="ECO:0000259" key="4">
    <source>
        <dbReference type="PROSITE" id="PS50042"/>
    </source>
</evidence>